<reference evidence="2 3" key="2">
    <citation type="submission" date="2018-11" db="EMBL/GenBank/DDBJ databases">
        <authorList>
            <consortium name="Pathogen Informatics"/>
        </authorList>
    </citation>
    <scope>NUCLEOTIDE SEQUENCE [LARGE SCALE GENOMIC DNA]</scope>
    <source>
        <strain evidence="2 3">Costa Rica</strain>
    </source>
</reference>
<name>A0A158PGN5_ANGCS</name>
<feature type="region of interest" description="Disordered" evidence="1">
    <location>
        <begin position="373"/>
        <end position="393"/>
    </location>
</feature>
<dbReference type="Proteomes" id="UP000267027">
    <property type="component" value="Unassembled WGS sequence"/>
</dbReference>
<evidence type="ECO:0000256" key="1">
    <source>
        <dbReference type="SAM" id="MobiDB-lite"/>
    </source>
</evidence>
<dbReference type="AlphaFoldDB" id="A0A158PGN5"/>
<organism evidence="4">
    <name type="scientific">Angiostrongylus costaricensis</name>
    <name type="common">Nematode worm</name>
    <dbReference type="NCBI Taxonomy" id="334426"/>
    <lineage>
        <taxon>Eukaryota</taxon>
        <taxon>Metazoa</taxon>
        <taxon>Ecdysozoa</taxon>
        <taxon>Nematoda</taxon>
        <taxon>Chromadorea</taxon>
        <taxon>Rhabditida</taxon>
        <taxon>Rhabditina</taxon>
        <taxon>Rhabditomorpha</taxon>
        <taxon>Strongyloidea</taxon>
        <taxon>Metastrongylidae</taxon>
        <taxon>Angiostrongylus</taxon>
    </lineage>
</organism>
<evidence type="ECO:0000313" key="3">
    <source>
        <dbReference type="Proteomes" id="UP000267027"/>
    </source>
</evidence>
<feature type="compositionally biased region" description="Polar residues" evidence="1">
    <location>
        <begin position="373"/>
        <end position="389"/>
    </location>
</feature>
<dbReference type="OMA" id="YECIDAE"/>
<sequence length="720" mass="79640">MIDGEMLMRDSDEVYGVVDPAALSVVSADASTSHCVQFRQTGRIDRMNERHSQPAAKCAVVGDESSSLRASAPLQMGRALPQLPADMYSVIDKSRKTNVPFADEGGIPMYESIDPENDSVIDPLYSKLGDVTSVRHERKYDYPIFSGRKLSAVPLTHDDVVYQSASQIYTIGGSEDPYSSITSEPRRNGIGADRDEDSSGIYDPGYAKLKPELSKSVRYKECIQRTEREADQLYSKNGDGESMSSREPSYRYITVRENADVVRERLRQQGQLTPPAREHYYSVIGNEYETVSDAPNPAYSTVRLPSNHGISSLNVSTATHQVEFVPPPPTSPIPDRTPNSADTEIAPSSSSSHSGEVKNPVYSVLSRPRVTSSATCTSSHGLSPETTGSLSGGMKTHACLSTAAHGWNIASMKTATSFAGLDLTYTPSTSHNSGNNRSIMGTKDKAISEFMQRPLLPYGETIYSRRVTEERERIVENNRTRYNKISFSPGLARSLSLEPTLSTGVSGDSHNLSLLPVYNVEITHIDQCRENGGPSAYDIISEYLDAVHSNPSSCRGRYTLPIRTVNERLQREASLQIHAPSRKSRDQATTRPWKDETEEEKRLRLGTIYTAKDYISTIDLGTERPWPMSCSQSHGMTAQDSVRAFSDEQLENNLAKTVCDEISPVTFIWNLSESDEDGSLYGDSETVCYCHSHSTRSNVVEHNKAVMEYIHWGRIPDECS</sequence>
<dbReference type="OrthoDB" id="5815739at2759"/>
<protein>
    <submittedName>
        <fullName evidence="4">SH2 domain-containing protein</fullName>
    </submittedName>
</protein>
<feature type="region of interest" description="Disordered" evidence="1">
    <location>
        <begin position="574"/>
        <end position="597"/>
    </location>
</feature>
<keyword evidence="3" id="KW-1185">Reference proteome</keyword>
<feature type="region of interest" description="Disordered" evidence="1">
    <location>
        <begin position="173"/>
        <end position="206"/>
    </location>
</feature>
<accession>A0A158PGN5</accession>
<reference evidence="4" key="1">
    <citation type="submission" date="2016-04" db="UniProtKB">
        <authorList>
            <consortium name="WormBaseParasite"/>
        </authorList>
    </citation>
    <scope>IDENTIFICATION</scope>
</reference>
<evidence type="ECO:0000313" key="4">
    <source>
        <dbReference type="WBParaSite" id="ACOC_0000542301-mRNA-1"/>
    </source>
</evidence>
<proteinExistence type="predicted"/>
<feature type="region of interest" description="Disordered" evidence="1">
    <location>
        <begin position="322"/>
        <end position="359"/>
    </location>
</feature>
<evidence type="ECO:0000313" key="2">
    <source>
        <dbReference type="EMBL" id="VDM57009.1"/>
    </source>
</evidence>
<feature type="compositionally biased region" description="Basic and acidic residues" evidence="1">
    <location>
        <begin position="583"/>
        <end position="597"/>
    </location>
</feature>
<dbReference type="EMBL" id="UYYA01003870">
    <property type="protein sequence ID" value="VDM57009.1"/>
    <property type="molecule type" value="Genomic_DNA"/>
</dbReference>
<feature type="compositionally biased region" description="Polar residues" evidence="1">
    <location>
        <begin position="339"/>
        <end position="354"/>
    </location>
</feature>
<gene>
    <name evidence="2" type="ORF">ACOC_LOCUS5424</name>
</gene>
<dbReference type="WBParaSite" id="ACOC_0000542301-mRNA-1">
    <property type="protein sequence ID" value="ACOC_0000542301-mRNA-1"/>
    <property type="gene ID" value="ACOC_0000542301"/>
</dbReference>